<feature type="transmembrane region" description="Helical" evidence="7">
    <location>
        <begin position="203"/>
        <end position="223"/>
    </location>
</feature>
<feature type="transmembrane region" description="Helical" evidence="7">
    <location>
        <begin position="360"/>
        <end position="386"/>
    </location>
</feature>
<protein>
    <submittedName>
        <fullName evidence="9">DHA2 family multidrug resistance protein-like MFS transporter</fullName>
    </submittedName>
</protein>
<evidence type="ECO:0000256" key="6">
    <source>
        <dbReference type="ARBA" id="ARBA00023136"/>
    </source>
</evidence>
<evidence type="ECO:0000313" key="10">
    <source>
        <dbReference type="Proteomes" id="UP000321617"/>
    </source>
</evidence>
<evidence type="ECO:0000256" key="5">
    <source>
        <dbReference type="ARBA" id="ARBA00022989"/>
    </source>
</evidence>
<feature type="transmembrane region" description="Helical" evidence="7">
    <location>
        <begin position="141"/>
        <end position="161"/>
    </location>
</feature>
<dbReference type="PANTHER" id="PTHR42718">
    <property type="entry name" value="MAJOR FACILITATOR SUPERFAMILY MULTIDRUG TRANSPORTER MFSC"/>
    <property type="match status" value="1"/>
</dbReference>
<evidence type="ECO:0000256" key="3">
    <source>
        <dbReference type="ARBA" id="ARBA00022475"/>
    </source>
</evidence>
<feature type="transmembrane region" description="Helical" evidence="7">
    <location>
        <begin position="108"/>
        <end position="129"/>
    </location>
</feature>
<feature type="transmembrane region" description="Helical" evidence="7">
    <location>
        <begin position="229"/>
        <end position="250"/>
    </location>
</feature>
<reference evidence="9 10" key="1">
    <citation type="journal article" date="2013" name="Stand. Genomic Sci.">
        <title>Genomic Encyclopedia of Type Strains, Phase I: The one thousand microbial genomes (KMG-I) project.</title>
        <authorList>
            <person name="Kyrpides N.C."/>
            <person name="Woyke T."/>
            <person name="Eisen J.A."/>
            <person name="Garrity G."/>
            <person name="Lilburn T.G."/>
            <person name="Beck B.J."/>
            <person name="Whitman W.B."/>
            <person name="Hugenholtz P."/>
            <person name="Klenk H.P."/>
        </authorList>
    </citation>
    <scope>NUCLEOTIDE SEQUENCE [LARGE SCALE GENOMIC DNA]</scope>
    <source>
        <strain evidence="9 10">DSM 45044</strain>
    </source>
</reference>
<dbReference type="OrthoDB" id="4172724at2"/>
<dbReference type="AlphaFoldDB" id="A0A562VA43"/>
<comment type="subcellular location">
    <subcellularLocation>
        <location evidence="1">Cell membrane</location>
        <topology evidence="1">Multi-pass membrane protein</topology>
    </subcellularLocation>
</comment>
<dbReference type="SUPFAM" id="SSF103473">
    <property type="entry name" value="MFS general substrate transporter"/>
    <property type="match status" value="1"/>
</dbReference>
<evidence type="ECO:0000313" key="9">
    <source>
        <dbReference type="EMBL" id="TWJ14742.1"/>
    </source>
</evidence>
<feature type="domain" description="Major facilitator superfamily (MFS) profile" evidence="8">
    <location>
        <begin position="17"/>
        <end position="493"/>
    </location>
</feature>
<dbReference type="PROSITE" id="PS50850">
    <property type="entry name" value="MFS"/>
    <property type="match status" value="1"/>
</dbReference>
<evidence type="ECO:0000256" key="2">
    <source>
        <dbReference type="ARBA" id="ARBA00022448"/>
    </source>
</evidence>
<dbReference type="Gene3D" id="1.20.1720.10">
    <property type="entry name" value="Multidrug resistance protein D"/>
    <property type="match status" value="1"/>
</dbReference>
<dbReference type="Pfam" id="PF07690">
    <property type="entry name" value="MFS_1"/>
    <property type="match status" value="1"/>
</dbReference>
<name>A0A562VA43_9ACTN</name>
<dbReference type="InterPro" id="IPR020846">
    <property type="entry name" value="MFS_dom"/>
</dbReference>
<feature type="transmembrane region" description="Helical" evidence="7">
    <location>
        <begin position="167"/>
        <end position="191"/>
    </location>
</feature>
<feature type="transmembrane region" description="Helical" evidence="7">
    <location>
        <begin position="470"/>
        <end position="489"/>
    </location>
</feature>
<dbReference type="Gene3D" id="1.20.1250.20">
    <property type="entry name" value="MFS general substrate transporter like domains"/>
    <property type="match status" value="1"/>
</dbReference>
<keyword evidence="4 7" id="KW-0812">Transmembrane</keyword>
<organism evidence="9 10">
    <name type="scientific">Stackebrandtia albiflava</name>
    <dbReference type="NCBI Taxonomy" id="406432"/>
    <lineage>
        <taxon>Bacteria</taxon>
        <taxon>Bacillati</taxon>
        <taxon>Actinomycetota</taxon>
        <taxon>Actinomycetes</taxon>
        <taxon>Glycomycetales</taxon>
        <taxon>Glycomycetaceae</taxon>
        <taxon>Stackebrandtia</taxon>
    </lineage>
</organism>
<dbReference type="CDD" id="cd17321">
    <property type="entry name" value="MFS_MMR_MDR_like"/>
    <property type="match status" value="1"/>
</dbReference>
<evidence type="ECO:0000256" key="1">
    <source>
        <dbReference type="ARBA" id="ARBA00004651"/>
    </source>
</evidence>
<feature type="transmembrane region" description="Helical" evidence="7">
    <location>
        <begin position="407"/>
        <end position="425"/>
    </location>
</feature>
<dbReference type="RefSeq" id="WP_147132293.1">
    <property type="nucleotide sequence ID" value="NZ_BAABIJ010000001.1"/>
</dbReference>
<feature type="transmembrane region" description="Helical" evidence="7">
    <location>
        <begin position="53"/>
        <end position="71"/>
    </location>
</feature>
<comment type="caution">
    <text evidence="9">The sequence shown here is derived from an EMBL/GenBank/DDBJ whole genome shotgun (WGS) entry which is preliminary data.</text>
</comment>
<accession>A0A562VA43</accession>
<keyword evidence="10" id="KW-1185">Reference proteome</keyword>
<dbReference type="GO" id="GO:0022857">
    <property type="term" value="F:transmembrane transporter activity"/>
    <property type="evidence" value="ECO:0007669"/>
    <property type="project" value="InterPro"/>
</dbReference>
<dbReference type="Proteomes" id="UP000321617">
    <property type="component" value="Unassembled WGS sequence"/>
</dbReference>
<feature type="transmembrane region" description="Helical" evidence="7">
    <location>
        <begin position="270"/>
        <end position="294"/>
    </location>
</feature>
<gene>
    <name evidence="9" type="ORF">LX16_0431</name>
</gene>
<keyword evidence="5 7" id="KW-1133">Transmembrane helix</keyword>
<proteinExistence type="predicted"/>
<feature type="transmembrane region" description="Helical" evidence="7">
    <location>
        <begin position="83"/>
        <end position="102"/>
    </location>
</feature>
<keyword evidence="6 7" id="KW-0472">Membrane</keyword>
<keyword evidence="3" id="KW-1003">Cell membrane</keyword>
<evidence type="ECO:0000259" key="8">
    <source>
        <dbReference type="PROSITE" id="PS50850"/>
    </source>
</evidence>
<dbReference type="PANTHER" id="PTHR42718:SF47">
    <property type="entry name" value="METHYL VIOLOGEN RESISTANCE PROTEIN SMVA"/>
    <property type="match status" value="1"/>
</dbReference>
<dbReference type="InterPro" id="IPR036259">
    <property type="entry name" value="MFS_trans_sf"/>
</dbReference>
<feature type="transmembrane region" description="Helical" evidence="7">
    <location>
        <begin position="306"/>
        <end position="327"/>
    </location>
</feature>
<evidence type="ECO:0000256" key="4">
    <source>
        <dbReference type="ARBA" id="ARBA00022692"/>
    </source>
</evidence>
<sequence length="494" mass="49735">MTRVDEGVRATGKTWLGLVVLLLPALLISMDLSVLFVAGPAITQALQPTATQWLWMMDVYGFVLAGMLVTMGSLGDRIGRRRLLLIGAAVFGAASLLTSLATEPATLIAARALLGLGGATLAPATFALIREMFRDDAQRRVAIGAWTIAFSGGAVAGPIVGGLLLAHFWWGAVFLVNVPVMVLLLVAAPLTVPEARATGRARFDLAGAALSLAGVLGVVYGMKHLATDGFGTVAVGALLAGAAGLTGFVLRQRRAAHPLIDMSLFRDPAFGGAVTANAVVSFATAGLGLLAFTFMQTVHGATPLEAALWALPTFAGTILGAVAAGAVTDRLPAAVPVPAGMVIAALGFAAIATITPEAPVWRLVAGYTLLAVGIGVTGTVANSVVLTSAPADRAGAASGVSETSTELGAALGIAVLGTVATGVYTGRMTGHDGAGTVAEAVATAETLPGRAADTLRDAAFAAYTSGVTTAAATGAVLVVALAVLVTVLMRRSRR</sequence>
<evidence type="ECO:0000256" key="7">
    <source>
        <dbReference type="SAM" id="Phobius"/>
    </source>
</evidence>
<dbReference type="InterPro" id="IPR011701">
    <property type="entry name" value="MFS"/>
</dbReference>
<keyword evidence="2" id="KW-0813">Transport</keyword>
<dbReference type="EMBL" id="VLLL01000005">
    <property type="protein sequence ID" value="TWJ14742.1"/>
    <property type="molecule type" value="Genomic_DNA"/>
</dbReference>
<dbReference type="GO" id="GO:0005886">
    <property type="term" value="C:plasma membrane"/>
    <property type="evidence" value="ECO:0007669"/>
    <property type="project" value="UniProtKB-SubCell"/>
</dbReference>
<feature type="transmembrane region" description="Helical" evidence="7">
    <location>
        <begin position="334"/>
        <end position="354"/>
    </location>
</feature>
<feature type="transmembrane region" description="Helical" evidence="7">
    <location>
        <begin position="15"/>
        <end position="41"/>
    </location>
</feature>